<evidence type="ECO:0000256" key="2">
    <source>
        <dbReference type="SAM" id="Phobius"/>
    </source>
</evidence>
<dbReference type="InterPro" id="IPR019734">
    <property type="entry name" value="TPR_rpt"/>
</dbReference>
<dbReference type="InterPro" id="IPR050640">
    <property type="entry name" value="Bact_2-comp_sensor_kinase"/>
</dbReference>
<evidence type="ECO:0000256" key="1">
    <source>
        <dbReference type="SAM" id="Coils"/>
    </source>
</evidence>
<gene>
    <name evidence="5" type="ORF">F0460_09775</name>
</gene>
<feature type="coiled-coil region" evidence="1">
    <location>
        <begin position="141"/>
        <end position="168"/>
    </location>
</feature>
<sequence length="595" mass="68412">MRIFLSLCFLMLFGFAGIAQQETKNKSVKESKVGSLKKAEKAIKEDNPTETAAQYTNLGNQYAAGKQYSVSNTYYQRALNIYKDLKDNDKQAEILRKIAINNEALNNIPLATSYFSQAQDKATNVQERQLNSNDLSRVQNNTNASKQADFLNDNIRILEESNKREEVAQTYQQRAKLSLANKDTLAAISDLKKAAKTSTNDDVKKDAATKLAFIYAATDSLKMAIKILEESSEKAYNIKDWDNYFDLQQKLSDYYFKENNTTKALQSLETSLQKAYELSNTKWVSAFNNKLYSYYLQAGNTVKANEYAQIFMQRAWNLVNNDSLLMQNKIFGEISQRISLLEKEKETQTVLYNKSKRFNTVLLILLSVLFLAVLAIFFTLKRLKKKNLQVQLQSLRREMNPHFVFNSLNSVNQFIASNDEIAANNYLTKYATLMRNVMNASNKDFVTLQEEKEALQHYISLEHLRFEDQFKFKITIDENLDHNQTKVPNMLLQPFIENAIWHGLRYKKDKGLLSVLIRKNNDRIEAVIEDNGIGVEASKAIKTVHQQTYDSRGIKNTIERIETLNKLYNCSIAYRTEVLNTADNSGTRVIISWKN</sequence>
<dbReference type="InterPro" id="IPR011990">
    <property type="entry name" value="TPR-like_helical_dom_sf"/>
</dbReference>
<dbReference type="EMBL" id="VWSG01000006">
    <property type="protein sequence ID" value="KAA5534386.1"/>
    <property type="molecule type" value="Genomic_DNA"/>
</dbReference>
<dbReference type="GO" id="GO:0000155">
    <property type="term" value="F:phosphorelay sensor kinase activity"/>
    <property type="evidence" value="ECO:0007669"/>
    <property type="project" value="InterPro"/>
</dbReference>
<dbReference type="Gene3D" id="3.30.565.10">
    <property type="entry name" value="Histidine kinase-like ATPase, C-terminal domain"/>
    <property type="match status" value="1"/>
</dbReference>
<keyword evidence="2" id="KW-0812">Transmembrane</keyword>
<organism evidence="5 6">
    <name type="scientific">Paenimyroides baculatum</name>
    <dbReference type="NCBI Taxonomy" id="2608000"/>
    <lineage>
        <taxon>Bacteria</taxon>
        <taxon>Pseudomonadati</taxon>
        <taxon>Bacteroidota</taxon>
        <taxon>Flavobacteriia</taxon>
        <taxon>Flavobacteriales</taxon>
        <taxon>Flavobacteriaceae</taxon>
        <taxon>Paenimyroides</taxon>
    </lineage>
</organism>
<comment type="caution">
    <text evidence="5">The sequence shown here is derived from an EMBL/GenBank/DDBJ whole genome shotgun (WGS) entry which is preliminary data.</text>
</comment>
<feature type="chain" id="PRO_5024464615" description="Signal transduction histidine kinase internal region domain-containing protein" evidence="3">
    <location>
        <begin position="22"/>
        <end position="595"/>
    </location>
</feature>
<keyword evidence="1" id="KW-0175">Coiled coil</keyword>
<accession>A0A5M6CHC3</accession>
<feature type="domain" description="Signal transduction histidine kinase internal region" evidence="4">
    <location>
        <begin position="391"/>
        <end position="470"/>
    </location>
</feature>
<proteinExistence type="predicted"/>
<keyword evidence="6" id="KW-1185">Reference proteome</keyword>
<protein>
    <recommendedName>
        <fullName evidence="4">Signal transduction histidine kinase internal region domain-containing protein</fullName>
    </recommendedName>
</protein>
<reference evidence="5 6" key="1">
    <citation type="submission" date="2019-09" db="EMBL/GenBank/DDBJ databases">
        <title>Genome sequence and assembly of Flavobacterium sp.</title>
        <authorList>
            <person name="Chhetri G."/>
        </authorList>
    </citation>
    <scope>NUCLEOTIDE SEQUENCE [LARGE SCALE GENOMIC DNA]</scope>
    <source>
        <strain evidence="5 6">SNL9</strain>
    </source>
</reference>
<evidence type="ECO:0000313" key="6">
    <source>
        <dbReference type="Proteomes" id="UP000325141"/>
    </source>
</evidence>
<dbReference type="SUPFAM" id="SSF48452">
    <property type="entry name" value="TPR-like"/>
    <property type="match status" value="1"/>
</dbReference>
<evidence type="ECO:0000259" key="4">
    <source>
        <dbReference type="Pfam" id="PF06580"/>
    </source>
</evidence>
<keyword evidence="3" id="KW-0732">Signal</keyword>
<dbReference type="RefSeq" id="WP_150012693.1">
    <property type="nucleotide sequence ID" value="NZ_VWSG01000006.1"/>
</dbReference>
<dbReference type="Pfam" id="PF06580">
    <property type="entry name" value="His_kinase"/>
    <property type="match status" value="1"/>
</dbReference>
<evidence type="ECO:0000256" key="3">
    <source>
        <dbReference type="SAM" id="SignalP"/>
    </source>
</evidence>
<dbReference type="Gene3D" id="1.25.40.10">
    <property type="entry name" value="Tetratricopeptide repeat domain"/>
    <property type="match status" value="1"/>
</dbReference>
<dbReference type="PANTHER" id="PTHR34220">
    <property type="entry name" value="SENSOR HISTIDINE KINASE YPDA"/>
    <property type="match status" value="1"/>
</dbReference>
<evidence type="ECO:0000313" key="5">
    <source>
        <dbReference type="EMBL" id="KAA5534386.1"/>
    </source>
</evidence>
<dbReference type="InterPro" id="IPR010559">
    <property type="entry name" value="Sig_transdc_His_kin_internal"/>
</dbReference>
<name>A0A5M6CHC3_9FLAO</name>
<keyword evidence="2" id="KW-0472">Membrane</keyword>
<dbReference type="PANTHER" id="PTHR34220:SF7">
    <property type="entry name" value="SENSOR HISTIDINE KINASE YPDA"/>
    <property type="match status" value="1"/>
</dbReference>
<dbReference type="Proteomes" id="UP000325141">
    <property type="component" value="Unassembled WGS sequence"/>
</dbReference>
<keyword evidence="2" id="KW-1133">Transmembrane helix</keyword>
<dbReference type="InterPro" id="IPR036890">
    <property type="entry name" value="HATPase_C_sf"/>
</dbReference>
<feature type="transmembrane region" description="Helical" evidence="2">
    <location>
        <begin position="361"/>
        <end position="380"/>
    </location>
</feature>
<dbReference type="AlphaFoldDB" id="A0A5M6CHC3"/>
<dbReference type="GO" id="GO:0016020">
    <property type="term" value="C:membrane"/>
    <property type="evidence" value="ECO:0007669"/>
    <property type="project" value="InterPro"/>
</dbReference>
<feature type="signal peptide" evidence="3">
    <location>
        <begin position="1"/>
        <end position="21"/>
    </location>
</feature>
<dbReference type="SMART" id="SM00028">
    <property type="entry name" value="TPR"/>
    <property type="match status" value="4"/>
</dbReference>
<dbReference type="SUPFAM" id="SSF55874">
    <property type="entry name" value="ATPase domain of HSP90 chaperone/DNA topoisomerase II/histidine kinase"/>
    <property type="match status" value="1"/>
</dbReference>